<organism evidence="3 4">
    <name type="scientific">Dactylellina haptotyla (strain CBS 200.50)</name>
    <name type="common">Nematode-trapping fungus</name>
    <name type="synonym">Monacrosporium haptotylum</name>
    <dbReference type="NCBI Taxonomy" id="1284197"/>
    <lineage>
        <taxon>Eukaryota</taxon>
        <taxon>Fungi</taxon>
        <taxon>Dikarya</taxon>
        <taxon>Ascomycota</taxon>
        <taxon>Pezizomycotina</taxon>
        <taxon>Orbiliomycetes</taxon>
        <taxon>Orbiliales</taxon>
        <taxon>Orbiliaceae</taxon>
        <taxon>Dactylellina</taxon>
    </lineage>
</organism>
<protein>
    <recommendedName>
        <fullName evidence="5">Peptidase A1 domain-containing protein</fullName>
    </recommendedName>
</protein>
<dbReference type="SUPFAM" id="SSF50630">
    <property type="entry name" value="Acid proteases"/>
    <property type="match status" value="1"/>
</dbReference>
<evidence type="ECO:0000313" key="3">
    <source>
        <dbReference type="EMBL" id="EPS36779.1"/>
    </source>
</evidence>
<keyword evidence="2" id="KW-0732">Signal</keyword>
<keyword evidence="4" id="KW-1185">Reference proteome</keyword>
<name>S8A248_DACHA</name>
<proteinExistence type="predicted"/>
<evidence type="ECO:0008006" key="5">
    <source>
        <dbReference type="Google" id="ProtNLM"/>
    </source>
</evidence>
<comment type="caution">
    <text evidence="3">The sequence shown here is derived from an EMBL/GenBank/DDBJ whole genome shotgun (WGS) entry which is preliminary data.</text>
</comment>
<dbReference type="HOGENOM" id="CLU_569884_0_0_1"/>
<dbReference type="Gene3D" id="2.40.70.10">
    <property type="entry name" value="Acid Proteases"/>
    <property type="match status" value="2"/>
</dbReference>
<evidence type="ECO:0000256" key="2">
    <source>
        <dbReference type="SAM" id="SignalP"/>
    </source>
</evidence>
<dbReference type="OrthoDB" id="5362401at2759"/>
<accession>S8A248</accession>
<dbReference type="AlphaFoldDB" id="S8A248"/>
<dbReference type="EMBL" id="AQGS01000823">
    <property type="protein sequence ID" value="EPS36779.1"/>
    <property type="molecule type" value="Genomic_DNA"/>
</dbReference>
<feature type="region of interest" description="Disordered" evidence="1">
    <location>
        <begin position="413"/>
        <end position="450"/>
    </location>
</feature>
<dbReference type="STRING" id="1284197.S8A248"/>
<evidence type="ECO:0000256" key="1">
    <source>
        <dbReference type="SAM" id="MobiDB-lite"/>
    </source>
</evidence>
<dbReference type="InterPro" id="IPR021109">
    <property type="entry name" value="Peptidase_aspartic_dom_sf"/>
</dbReference>
<sequence>MVNMHSSTILVVLGCLHAQALNTLHYEISSVDSKDLVFNDGLIYREGRSDRIGIKMEIGKPPQTVWLAPSLALSDTTVNEVSSCYRSPDKVYRELSFTDLRHASWCEFISMGLFNSRSSLSFLNTNQTAMIPPMPWTRNSSTNGLVLKGKYGKDSVNFSKASPNLNAANFTFALGTATHEIPEGIAHSTLGLGRNSTFLQTFYPKNKVFGISYPWQSRTQVPVRRDIDLDGVDLGKSEGIIYSQALPKDLSAYPFKLTVESMSVKGKELVTTPFEASIDVNLPTTLPMDVFRLLGEATGGRKPGTNDLITGDFLIYDGKIPEKIKDQWALTVRFSNGHKLRVPQQYLLLYVDQLGYSATRFTNVEQAPSLTDNLVLPGPIIGYDLLQLSYLMVDYEREQWSIAHAANSSSILGSKPRVPNQTGQVPPVASETVGGGGAEEEEDTPNGGGIGGVTVAERAVRSAVCISVLTSLVVVSWLV</sequence>
<dbReference type="OMA" id="TATHEIP"/>
<dbReference type="Proteomes" id="UP000015100">
    <property type="component" value="Unassembled WGS sequence"/>
</dbReference>
<feature type="chain" id="PRO_5004547451" description="Peptidase A1 domain-containing protein" evidence="2">
    <location>
        <begin position="21"/>
        <end position="479"/>
    </location>
</feature>
<evidence type="ECO:0000313" key="4">
    <source>
        <dbReference type="Proteomes" id="UP000015100"/>
    </source>
</evidence>
<gene>
    <name evidence="3" type="ORF">H072_9657</name>
</gene>
<feature type="signal peptide" evidence="2">
    <location>
        <begin position="1"/>
        <end position="20"/>
    </location>
</feature>
<reference evidence="3 4" key="1">
    <citation type="journal article" date="2013" name="PLoS Genet.">
        <title>Genomic mechanisms accounting for the adaptation to parasitism in nematode-trapping fungi.</title>
        <authorList>
            <person name="Meerupati T."/>
            <person name="Andersson K.M."/>
            <person name="Friman E."/>
            <person name="Kumar D."/>
            <person name="Tunlid A."/>
            <person name="Ahren D."/>
        </authorList>
    </citation>
    <scope>NUCLEOTIDE SEQUENCE [LARGE SCALE GENOMIC DNA]</scope>
    <source>
        <strain evidence="3 4">CBS 200.50</strain>
    </source>
</reference>
<reference evidence="4" key="2">
    <citation type="submission" date="2013-04" db="EMBL/GenBank/DDBJ databases">
        <title>Genomic mechanisms accounting for the adaptation to parasitism in nematode-trapping fungi.</title>
        <authorList>
            <person name="Ahren D.G."/>
        </authorList>
    </citation>
    <scope>NUCLEOTIDE SEQUENCE [LARGE SCALE GENOMIC DNA]</scope>
    <source>
        <strain evidence="4">CBS 200.50</strain>
    </source>
</reference>